<dbReference type="InterPro" id="IPR036390">
    <property type="entry name" value="WH_DNA-bd_sf"/>
</dbReference>
<name>A0A1I2LIN9_9BACT</name>
<organism evidence="1 2">
    <name type="scientific">Sunxiuqinia elliptica</name>
    <dbReference type="NCBI Taxonomy" id="655355"/>
    <lineage>
        <taxon>Bacteria</taxon>
        <taxon>Pseudomonadati</taxon>
        <taxon>Bacteroidota</taxon>
        <taxon>Bacteroidia</taxon>
        <taxon>Marinilabiliales</taxon>
        <taxon>Prolixibacteraceae</taxon>
        <taxon>Sunxiuqinia</taxon>
    </lineage>
</organism>
<dbReference type="Gene3D" id="1.10.10.10">
    <property type="entry name" value="Winged helix-like DNA-binding domain superfamily/Winged helix DNA-binding domain"/>
    <property type="match status" value="1"/>
</dbReference>
<accession>A0A1I2LIN9</accession>
<dbReference type="InterPro" id="IPR036388">
    <property type="entry name" value="WH-like_DNA-bd_sf"/>
</dbReference>
<sequence>MKQEIRLEQIEDNTERAILQLLEHNDQFTTGDILMRLKLSYRKGKEHLRALRAKNWISNTERAPYYTLKISLK</sequence>
<gene>
    <name evidence="1" type="ORF">SAMN05216283_11610</name>
</gene>
<reference evidence="1 2" key="1">
    <citation type="submission" date="2016-10" db="EMBL/GenBank/DDBJ databases">
        <authorList>
            <person name="de Groot N.N."/>
        </authorList>
    </citation>
    <scope>NUCLEOTIDE SEQUENCE [LARGE SCALE GENOMIC DNA]</scope>
    <source>
        <strain evidence="1 2">CGMCC 1.9156</strain>
    </source>
</reference>
<dbReference type="AlphaFoldDB" id="A0A1I2LIN9"/>
<protein>
    <submittedName>
        <fullName evidence="1">Uncharacterized protein</fullName>
    </submittedName>
</protein>
<proteinExistence type="predicted"/>
<keyword evidence="2" id="KW-1185">Reference proteome</keyword>
<dbReference type="Proteomes" id="UP000198964">
    <property type="component" value="Unassembled WGS sequence"/>
</dbReference>
<dbReference type="STRING" id="655355.SAMN05216283_11610"/>
<dbReference type="SUPFAM" id="SSF46785">
    <property type="entry name" value="Winged helix' DNA-binding domain"/>
    <property type="match status" value="1"/>
</dbReference>
<evidence type="ECO:0000313" key="2">
    <source>
        <dbReference type="Proteomes" id="UP000198964"/>
    </source>
</evidence>
<dbReference type="EMBL" id="FONW01000016">
    <property type="protein sequence ID" value="SFF78428.1"/>
    <property type="molecule type" value="Genomic_DNA"/>
</dbReference>
<evidence type="ECO:0000313" key="1">
    <source>
        <dbReference type="EMBL" id="SFF78428.1"/>
    </source>
</evidence>
<dbReference type="RefSeq" id="WP_093921521.1">
    <property type="nucleotide sequence ID" value="NZ_FONW01000016.1"/>
</dbReference>